<gene>
    <name evidence="6" type="ORF">ACFSJ0_50185</name>
</gene>
<dbReference type="Pfam" id="PF17754">
    <property type="entry name" value="TetR_C_14"/>
    <property type="match status" value="1"/>
</dbReference>
<keyword evidence="7" id="KW-1185">Reference proteome</keyword>
<evidence type="ECO:0000259" key="5">
    <source>
        <dbReference type="PROSITE" id="PS50977"/>
    </source>
</evidence>
<feature type="DNA-binding region" description="H-T-H motif" evidence="4">
    <location>
        <begin position="33"/>
        <end position="52"/>
    </location>
</feature>
<comment type="caution">
    <text evidence="6">The sequence shown here is derived from an EMBL/GenBank/DDBJ whole genome shotgun (WGS) entry which is preliminary data.</text>
</comment>
<organism evidence="6 7">
    <name type="scientific">Nonomuraea guangzhouensis</name>
    <dbReference type="NCBI Taxonomy" id="1291555"/>
    <lineage>
        <taxon>Bacteria</taxon>
        <taxon>Bacillati</taxon>
        <taxon>Actinomycetota</taxon>
        <taxon>Actinomycetes</taxon>
        <taxon>Streptosporangiales</taxon>
        <taxon>Streptosporangiaceae</taxon>
        <taxon>Nonomuraea</taxon>
    </lineage>
</organism>
<dbReference type="InterPro" id="IPR041347">
    <property type="entry name" value="MftR_C"/>
</dbReference>
<dbReference type="RefSeq" id="WP_219532125.1">
    <property type="nucleotide sequence ID" value="NZ_JAHKRM010000013.1"/>
</dbReference>
<keyword evidence="1" id="KW-0805">Transcription regulation</keyword>
<protein>
    <submittedName>
        <fullName evidence="6">TetR/AcrR family transcriptional regulator</fullName>
    </submittedName>
</protein>
<dbReference type="PANTHER" id="PTHR30055">
    <property type="entry name" value="HTH-TYPE TRANSCRIPTIONAL REGULATOR RUTR"/>
    <property type="match status" value="1"/>
</dbReference>
<evidence type="ECO:0000256" key="1">
    <source>
        <dbReference type="ARBA" id="ARBA00023015"/>
    </source>
</evidence>
<evidence type="ECO:0000313" key="7">
    <source>
        <dbReference type="Proteomes" id="UP001597097"/>
    </source>
</evidence>
<reference evidence="7" key="1">
    <citation type="journal article" date="2019" name="Int. J. Syst. Evol. Microbiol.">
        <title>The Global Catalogue of Microorganisms (GCM) 10K type strain sequencing project: providing services to taxonomists for standard genome sequencing and annotation.</title>
        <authorList>
            <consortium name="The Broad Institute Genomics Platform"/>
            <consortium name="The Broad Institute Genome Sequencing Center for Infectious Disease"/>
            <person name="Wu L."/>
            <person name="Ma J."/>
        </authorList>
    </citation>
    <scope>NUCLEOTIDE SEQUENCE [LARGE SCALE GENOMIC DNA]</scope>
    <source>
        <strain evidence="7">CGMCC 1.15399</strain>
    </source>
</reference>
<feature type="domain" description="HTH tetR-type" evidence="5">
    <location>
        <begin position="10"/>
        <end position="70"/>
    </location>
</feature>
<evidence type="ECO:0000256" key="4">
    <source>
        <dbReference type="PROSITE-ProRule" id="PRU00335"/>
    </source>
</evidence>
<dbReference type="EMBL" id="JBHUCM010000047">
    <property type="protein sequence ID" value="MFD1545289.1"/>
    <property type="molecule type" value="Genomic_DNA"/>
</dbReference>
<proteinExistence type="predicted"/>
<evidence type="ECO:0000256" key="3">
    <source>
        <dbReference type="ARBA" id="ARBA00023163"/>
    </source>
</evidence>
<dbReference type="PANTHER" id="PTHR30055:SF238">
    <property type="entry name" value="MYCOFACTOCIN BIOSYNTHESIS TRANSCRIPTIONAL REGULATOR MFTR-RELATED"/>
    <property type="match status" value="1"/>
</dbReference>
<evidence type="ECO:0000313" key="6">
    <source>
        <dbReference type="EMBL" id="MFD1545289.1"/>
    </source>
</evidence>
<accession>A0ABW4GSB7</accession>
<dbReference type="Pfam" id="PF00440">
    <property type="entry name" value="TetR_N"/>
    <property type="match status" value="1"/>
</dbReference>
<dbReference type="PROSITE" id="PS50977">
    <property type="entry name" value="HTH_TETR_2"/>
    <property type="match status" value="1"/>
</dbReference>
<dbReference type="Proteomes" id="UP001597097">
    <property type="component" value="Unassembled WGS sequence"/>
</dbReference>
<dbReference type="InterPro" id="IPR001647">
    <property type="entry name" value="HTH_TetR"/>
</dbReference>
<name>A0ABW4GSB7_9ACTN</name>
<dbReference type="InterPro" id="IPR050109">
    <property type="entry name" value="HTH-type_TetR-like_transc_reg"/>
</dbReference>
<keyword evidence="2 4" id="KW-0238">DNA-binding</keyword>
<evidence type="ECO:0000256" key="2">
    <source>
        <dbReference type="ARBA" id="ARBA00023125"/>
    </source>
</evidence>
<sequence length="213" mass="23342">MTGLRERKKQATRDALMTAALQLALERGLENVRVEDIAEAAGVSPRTFNNYFSSKYEALAARHTDRIRRSAQVLRDRPPGEPLWEALTRALLAPWEGAGRTMLPPGPEVREPLRLLTSAPAMEGESLRLLFSADGELAAAVAERTGTDPERDFYPQLVATTVIGATQAAVRYWLSVEPAVPLLPLIEEALRQLAAGLPDPSTQPDPMRRGVPQ</sequence>
<keyword evidence="3" id="KW-0804">Transcription</keyword>